<accession>A0A109N2D8</accession>
<dbReference type="SUPFAM" id="SSF103642">
    <property type="entry name" value="Sec-C motif"/>
    <property type="match status" value="1"/>
</dbReference>
<reference evidence="1 2" key="1">
    <citation type="submission" date="2015-11" db="EMBL/GenBank/DDBJ databases">
        <title>Genome Sequence of Bacillus simplex strain VanAntwerpen2.</title>
        <authorList>
            <person name="Couger M.B."/>
        </authorList>
    </citation>
    <scope>NUCLEOTIDE SEQUENCE [LARGE SCALE GENOMIC DNA]</scope>
    <source>
        <strain evidence="1 2">VanAntwerpen02</strain>
    </source>
</reference>
<dbReference type="AlphaFoldDB" id="A0A109N2D8"/>
<dbReference type="Gene3D" id="3.10.450.50">
    <property type="match status" value="1"/>
</dbReference>
<evidence type="ECO:0000313" key="2">
    <source>
        <dbReference type="Proteomes" id="UP000064189"/>
    </source>
</evidence>
<evidence type="ECO:0008006" key="3">
    <source>
        <dbReference type="Google" id="ProtNLM"/>
    </source>
</evidence>
<name>A0A109N2D8_9BACI</name>
<keyword evidence="2" id="KW-1185">Reference proteome</keyword>
<organism evidence="1 2">
    <name type="scientific">Peribacillus simplex</name>
    <dbReference type="NCBI Taxonomy" id="1478"/>
    <lineage>
        <taxon>Bacteria</taxon>
        <taxon>Bacillati</taxon>
        <taxon>Bacillota</taxon>
        <taxon>Bacilli</taxon>
        <taxon>Bacillales</taxon>
        <taxon>Bacillaceae</taxon>
        <taxon>Peribacillus</taxon>
    </lineage>
</organism>
<protein>
    <recommendedName>
        <fullName evidence="3">Preprotein translocase subunit SecA</fullName>
    </recommendedName>
</protein>
<gene>
    <name evidence="1" type="ORF">AS888_13285</name>
</gene>
<dbReference type="PANTHER" id="PTHR33747">
    <property type="entry name" value="UPF0225 PROTEIN SCO1677"/>
    <property type="match status" value="1"/>
</dbReference>
<dbReference type="PANTHER" id="PTHR33747:SF1">
    <property type="entry name" value="ADENYLATE CYCLASE-ASSOCIATED CAP C-TERMINAL DOMAIN-CONTAINING PROTEIN"/>
    <property type="match status" value="1"/>
</dbReference>
<dbReference type="Pfam" id="PF02810">
    <property type="entry name" value="SEC-C"/>
    <property type="match status" value="1"/>
</dbReference>
<evidence type="ECO:0000313" key="1">
    <source>
        <dbReference type="EMBL" id="KWW22241.1"/>
    </source>
</evidence>
<dbReference type="Proteomes" id="UP000064189">
    <property type="component" value="Unassembled WGS sequence"/>
</dbReference>
<sequence length="168" mass="19380">MRTIDPFEILDGKAIKFLDVFGVEDGIALKSKYEDKTYWIYDYYCMHQSCDCQEVYLEFVEARKNNNQAGQHFGIRVSFSDHKFTLEDYNISKQKAMDIAEDTLKYSNDIMALFKQRYQQMKEKGTQIIMESAKAAKMPHVHTEPVIGRNEPCPCGSGKKYKKCCGAA</sequence>
<dbReference type="InterPro" id="IPR004027">
    <property type="entry name" value="SEC_C_motif"/>
</dbReference>
<comment type="caution">
    <text evidence="1">The sequence shown here is derived from an EMBL/GenBank/DDBJ whole genome shotgun (WGS) entry which is preliminary data.</text>
</comment>
<dbReference type="EMBL" id="LNNH01000007">
    <property type="protein sequence ID" value="KWW22241.1"/>
    <property type="molecule type" value="Genomic_DNA"/>
</dbReference>
<proteinExistence type="predicted"/>
<dbReference type="RefSeq" id="WP_061140550.1">
    <property type="nucleotide sequence ID" value="NZ_LNNH01000007.1"/>
</dbReference>